<accession>A0A239B6B8</accession>
<reference evidence="6 7" key="1">
    <citation type="submission" date="2017-06" db="EMBL/GenBank/DDBJ databases">
        <authorList>
            <person name="Kim H.J."/>
            <person name="Triplett B.A."/>
        </authorList>
    </citation>
    <scope>NUCLEOTIDE SEQUENCE [LARGE SCALE GENOMIC DNA]</scope>
    <source>
        <strain evidence="6 7">CGMCC 4.1858</strain>
    </source>
</reference>
<evidence type="ECO:0000313" key="7">
    <source>
        <dbReference type="Proteomes" id="UP000198280"/>
    </source>
</evidence>
<dbReference type="Gene3D" id="1.10.3630.10">
    <property type="entry name" value="yeast vps74-n-term truncation variant domain like"/>
    <property type="match status" value="1"/>
</dbReference>
<dbReference type="GO" id="GO:0005737">
    <property type="term" value="C:cytoplasm"/>
    <property type="evidence" value="ECO:0007669"/>
    <property type="project" value="UniProtKB-ARBA"/>
</dbReference>
<comment type="subcellular location">
    <subcellularLocation>
        <location evidence="1">Golgi apparatus membrane</location>
        <topology evidence="1">Peripheral membrane protein</topology>
        <orientation evidence="1">Cytoplasmic side</orientation>
    </subcellularLocation>
</comment>
<feature type="region of interest" description="Disordered" evidence="5">
    <location>
        <begin position="185"/>
        <end position="204"/>
    </location>
</feature>
<evidence type="ECO:0000256" key="3">
    <source>
        <dbReference type="ARBA" id="ARBA00023121"/>
    </source>
</evidence>
<gene>
    <name evidence="6" type="ORF">SAMN05216252_102399</name>
</gene>
<proteinExistence type="predicted"/>
<protein>
    <submittedName>
        <fullName evidence="6">Golgi phosphoprotein 3 (GPP34)</fullName>
    </submittedName>
</protein>
<sequence>MTTPRDLIITALELAAEPAVEPGDLSLALAAAEAVDLLAAGAVALDGDRLVPGGHPEIADPLLAEAAASLVRTAPYEAPGDWLWRRGRGLADVYLTALAAEGQVVRERHRNWLVRDTRTVLTDSRARRRAADRLAADEPVLAALTTTLGLRRGPAADAAPGVSDPAATRVLAALDDALAELASERRRRSRRQADAAAENVRRGY</sequence>
<dbReference type="Proteomes" id="UP000198280">
    <property type="component" value="Unassembled WGS sequence"/>
</dbReference>
<dbReference type="AlphaFoldDB" id="A0A239B6B8"/>
<name>A0A239B6B8_9ACTN</name>
<keyword evidence="7" id="KW-1185">Reference proteome</keyword>
<evidence type="ECO:0000313" key="6">
    <source>
        <dbReference type="EMBL" id="SNS03222.1"/>
    </source>
</evidence>
<organism evidence="6 7">
    <name type="scientific">Actinacidiphila glaucinigra</name>
    <dbReference type="NCBI Taxonomy" id="235986"/>
    <lineage>
        <taxon>Bacteria</taxon>
        <taxon>Bacillati</taxon>
        <taxon>Actinomycetota</taxon>
        <taxon>Actinomycetes</taxon>
        <taxon>Kitasatosporales</taxon>
        <taxon>Streptomycetaceae</taxon>
        <taxon>Actinacidiphila</taxon>
    </lineage>
</organism>
<evidence type="ECO:0000256" key="4">
    <source>
        <dbReference type="ARBA" id="ARBA00023136"/>
    </source>
</evidence>
<evidence type="ECO:0000256" key="5">
    <source>
        <dbReference type="SAM" id="MobiDB-lite"/>
    </source>
</evidence>
<keyword evidence="4" id="KW-0472">Membrane</keyword>
<dbReference type="GO" id="GO:0012505">
    <property type="term" value="C:endomembrane system"/>
    <property type="evidence" value="ECO:0007669"/>
    <property type="project" value="UniProtKB-ARBA"/>
</dbReference>
<dbReference type="GO" id="GO:0070273">
    <property type="term" value="F:phosphatidylinositol-4-phosphate binding"/>
    <property type="evidence" value="ECO:0007669"/>
    <property type="project" value="InterPro"/>
</dbReference>
<keyword evidence="3" id="KW-0446">Lipid-binding</keyword>
<keyword evidence="2" id="KW-0333">Golgi apparatus</keyword>
<evidence type="ECO:0000256" key="2">
    <source>
        <dbReference type="ARBA" id="ARBA00023034"/>
    </source>
</evidence>
<dbReference type="OrthoDB" id="3871310at2"/>
<evidence type="ECO:0000256" key="1">
    <source>
        <dbReference type="ARBA" id="ARBA00004255"/>
    </source>
</evidence>
<dbReference type="InterPro" id="IPR008628">
    <property type="entry name" value="GPP34-like"/>
</dbReference>
<dbReference type="Pfam" id="PF05719">
    <property type="entry name" value="GPP34"/>
    <property type="match status" value="1"/>
</dbReference>
<dbReference type="InterPro" id="IPR038261">
    <property type="entry name" value="GPP34-like_sf"/>
</dbReference>
<dbReference type="EMBL" id="FZOF01000002">
    <property type="protein sequence ID" value="SNS03222.1"/>
    <property type="molecule type" value="Genomic_DNA"/>
</dbReference>
<dbReference type="RefSeq" id="WP_089222535.1">
    <property type="nucleotide sequence ID" value="NZ_FZOF01000002.1"/>
</dbReference>